<gene>
    <name evidence="2" type="ORF">FJ651_01490</name>
</gene>
<dbReference type="InterPro" id="IPR019207">
    <property type="entry name" value="DUF2092"/>
</dbReference>
<evidence type="ECO:0000256" key="1">
    <source>
        <dbReference type="ARBA" id="ARBA00022729"/>
    </source>
</evidence>
<keyword evidence="3" id="KW-1185">Reference proteome</keyword>
<comment type="caution">
    <text evidence="2">The sequence shown here is derived from an EMBL/GenBank/DDBJ whole genome shotgun (WGS) entry which is preliminary data.</text>
</comment>
<dbReference type="OrthoDB" id="835919at2"/>
<dbReference type="EMBL" id="VHIQ01000001">
    <property type="protein sequence ID" value="TPV35611.1"/>
    <property type="molecule type" value="Genomic_DNA"/>
</dbReference>
<dbReference type="InterPro" id="IPR029046">
    <property type="entry name" value="LolA/LolB/LppX"/>
</dbReference>
<dbReference type="RefSeq" id="WP_140988621.1">
    <property type="nucleotide sequence ID" value="NZ_VHIQ01000001.1"/>
</dbReference>
<accession>A0A506PPH6</accession>
<dbReference type="Proteomes" id="UP000317332">
    <property type="component" value="Unassembled WGS sequence"/>
</dbReference>
<dbReference type="SUPFAM" id="SSF89392">
    <property type="entry name" value="Prokaryotic lipoproteins and lipoprotein localization factors"/>
    <property type="match status" value="1"/>
</dbReference>
<reference evidence="2 3" key="1">
    <citation type="submission" date="2019-06" db="EMBL/GenBank/DDBJ databases">
        <title>Flavobacteriaceae Paucihalobacterium erythroidium CWB-1, complete genome.</title>
        <authorList>
            <person name="Wu S."/>
        </authorList>
    </citation>
    <scope>NUCLEOTIDE SEQUENCE [LARGE SCALE GENOMIC DNA]</scope>
    <source>
        <strain evidence="2 3">CWB-1</strain>
    </source>
</reference>
<protein>
    <submittedName>
        <fullName evidence="2">DUF2092 domain-containing protein</fullName>
    </submittedName>
</protein>
<dbReference type="Gene3D" id="2.50.20.10">
    <property type="entry name" value="Lipoprotein localisation LolA/LolB/LppX"/>
    <property type="match status" value="1"/>
</dbReference>
<dbReference type="AlphaFoldDB" id="A0A506PPH6"/>
<evidence type="ECO:0000313" key="3">
    <source>
        <dbReference type="Proteomes" id="UP000317332"/>
    </source>
</evidence>
<organism evidence="2 3">
    <name type="scientific">Paucihalobacter ruber</name>
    <dbReference type="NCBI Taxonomy" id="2567861"/>
    <lineage>
        <taxon>Bacteria</taxon>
        <taxon>Pseudomonadati</taxon>
        <taxon>Bacteroidota</taxon>
        <taxon>Flavobacteriia</taxon>
        <taxon>Flavobacteriales</taxon>
        <taxon>Flavobacteriaceae</taxon>
        <taxon>Paucihalobacter</taxon>
    </lineage>
</organism>
<sequence>MKKVFLSYMVLIIPFFGFTQKLKEIDSTAVYILDQMSELIGDLNSVKFSTTTSFDKLNDEGNIVTQYSTSEVSMVGPNKLLAKTKSDKGGHGYWYNGEYLSYYSYAENNYLILETPDNIISMVDDMHTRFDFKFPAIDFFYPSFTDDIIESFDSIQYLGKRTVEEEECYQIMAINNEMHVQLWVSEDRNFLPKKMKIIYKNQNNIQYTTTFTSWELNPQIPEAIFEFLPPPNAKLISILEK</sequence>
<evidence type="ECO:0000313" key="2">
    <source>
        <dbReference type="EMBL" id="TPV35611.1"/>
    </source>
</evidence>
<dbReference type="Pfam" id="PF09865">
    <property type="entry name" value="DUF2092"/>
    <property type="match status" value="1"/>
</dbReference>
<proteinExistence type="predicted"/>
<name>A0A506PPH6_9FLAO</name>
<keyword evidence="1" id="KW-0732">Signal</keyword>